<dbReference type="Pfam" id="PF13416">
    <property type="entry name" value="SBP_bac_8"/>
    <property type="match status" value="1"/>
</dbReference>
<dbReference type="InterPro" id="IPR006059">
    <property type="entry name" value="SBP"/>
</dbReference>
<proteinExistence type="predicted"/>
<dbReference type="PANTHER" id="PTHR30006:SF2">
    <property type="entry name" value="ABC TRANSPORTER SUBSTRATE-BINDING PROTEIN"/>
    <property type="match status" value="1"/>
</dbReference>
<keyword evidence="1 2" id="KW-0732">Signal</keyword>
<evidence type="ECO:0000313" key="3">
    <source>
        <dbReference type="EMBL" id="MDR6291600.1"/>
    </source>
</evidence>
<organism evidence="3 4">
    <name type="scientific">Inquilinus ginsengisoli</name>
    <dbReference type="NCBI Taxonomy" id="363840"/>
    <lineage>
        <taxon>Bacteria</taxon>
        <taxon>Pseudomonadati</taxon>
        <taxon>Pseudomonadota</taxon>
        <taxon>Alphaproteobacteria</taxon>
        <taxon>Rhodospirillales</taxon>
        <taxon>Rhodospirillaceae</taxon>
        <taxon>Inquilinus</taxon>
    </lineage>
</organism>
<dbReference type="SUPFAM" id="SSF53850">
    <property type="entry name" value="Periplasmic binding protein-like II"/>
    <property type="match status" value="1"/>
</dbReference>
<dbReference type="CDD" id="cd13589">
    <property type="entry name" value="PBP2_polyamine_RpCGA009"/>
    <property type="match status" value="1"/>
</dbReference>
<keyword evidence="4" id="KW-1185">Reference proteome</keyword>
<dbReference type="Gene3D" id="3.40.190.10">
    <property type="entry name" value="Periplasmic binding protein-like II"/>
    <property type="match status" value="2"/>
</dbReference>
<dbReference type="PANTHER" id="PTHR30006">
    <property type="entry name" value="THIAMINE-BINDING PERIPLASMIC PROTEIN-RELATED"/>
    <property type="match status" value="1"/>
</dbReference>
<feature type="signal peptide" evidence="2">
    <location>
        <begin position="1"/>
        <end position="23"/>
    </location>
</feature>
<reference evidence="3 4" key="1">
    <citation type="submission" date="2023-07" db="EMBL/GenBank/DDBJ databases">
        <title>Sorghum-associated microbial communities from plants grown in Nebraska, USA.</title>
        <authorList>
            <person name="Schachtman D."/>
        </authorList>
    </citation>
    <scope>NUCLEOTIDE SEQUENCE [LARGE SCALE GENOMIC DNA]</scope>
    <source>
        <strain evidence="3 4">584</strain>
    </source>
</reference>
<name>A0ABU1JVM0_9PROT</name>
<accession>A0ABU1JVM0</accession>
<dbReference type="Proteomes" id="UP001262410">
    <property type="component" value="Unassembled WGS sequence"/>
</dbReference>
<sequence>MRTTRIAAGAALAFLGMALPAFAETPTLTISVYGIAQDAYKKDLYDPFEATCGCTLVVETGNSSERLAKLEANKAAPVIDVAAIADFNALEAVRKDLVQPIDVSKLANYNTLYDIAQDPLGGHVAVGYTFYSTSIVYRSDKVSITSWKDLFKPELAGRIALPNITTTQGPSAIYMIDKAEGGTTPDLKAGIDAIAANREGVVTFYERGSQIPQLFEQEEILAAVVGRFGWANIRKLDLPIKWATPSEGQTGGMNVLTLVKGTKNEALALKFIDYWLSKEVQTRLATDLVDSPANKNVEVPAETAESLTYGAETAASLHFIKPADMLENRDAWVAGWNAKVTQ</sequence>
<gene>
    <name evidence="3" type="ORF">E9232_004134</name>
</gene>
<dbReference type="EMBL" id="JAVDPW010000007">
    <property type="protein sequence ID" value="MDR6291600.1"/>
    <property type="molecule type" value="Genomic_DNA"/>
</dbReference>
<evidence type="ECO:0000256" key="2">
    <source>
        <dbReference type="SAM" id="SignalP"/>
    </source>
</evidence>
<protein>
    <submittedName>
        <fullName evidence="3">Spermidine/putrescine transport system substrate-binding protein</fullName>
    </submittedName>
</protein>
<feature type="chain" id="PRO_5047454284" evidence="2">
    <location>
        <begin position="24"/>
        <end position="342"/>
    </location>
</feature>
<evidence type="ECO:0000313" key="4">
    <source>
        <dbReference type="Proteomes" id="UP001262410"/>
    </source>
</evidence>
<evidence type="ECO:0000256" key="1">
    <source>
        <dbReference type="ARBA" id="ARBA00022729"/>
    </source>
</evidence>
<dbReference type="RefSeq" id="WP_309796957.1">
    <property type="nucleotide sequence ID" value="NZ_JAVDPW010000007.1"/>
</dbReference>
<comment type="caution">
    <text evidence="3">The sequence shown here is derived from an EMBL/GenBank/DDBJ whole genome shotgun (WGS) entry which is preliminary data.</text>
</comment>